<evidence type="ECO:0000313" key="1">
    <source>
        <dbReference type="EnsemblMetazoa" id="Aqu2.1.06075_001"/>
    </source>
</evidence>
<accession>A0A1X7SVH8</accession>
<dbReference type="EnsemblMetazoa" id="Aqu2.1.06075_001">
    <property type="protein sequence ID" value="Aqu2.1.06075_001"/>
    <property type="gene ID" value="Aqu2.1.06075"/>
</dbReference>
<reference evidence="1" key="1">
    <citation type="submission" date="2017-05" db="UniProtKB">
        <authorList>
            <consortium name="EnsemblMetazoa"/>
        </authorList>
    </citation>
    <scope>IDENTIFICATION</scope>
</reference>
<dbReference type="InParanoid" id="A0A1X7SVH8"/>
<dbReference type="AlphaFoldDB" id="A0A1X7SVH8"/>
<name>A0A1X7SVH8_AMPQE</name>
<organism evidence="1">
    <name type="scientific">Amphimedon queenslandica</name>
    <name type="common">Sponge</name>
    <dbReference type="NCBI Taxonomy" id="400682"/>
    <lineage>
        <taxon>Eukaryota</taxon>
        <taxon>Metazoa</taxon>
        <taxon>Porifera</taxon>
        <taxon>Demospongiae</taxon>
        <taxon>Heteroscleromorpha</taxon>
        <taxon>Haplosclerida</taxon>
        <taxon>Niphatidae</taxon>
        <taxon>Amphimedon</taxon>
    </lineage>
</organism>
<sequence>MHVYSFKYYLIQKVVPHFLQKPFAQPLLYPVATKMATRPLE</sequence>
<protein>
    <submittedName>
        <fullName evidence="1">Uncharacterized protein</fullName>
    </submittedName>
</protein>
<proteinExistence type="predicted"/>